<dbReference type="Pfam" id="PF03514">
    <property type="entry name" value="GRAS"/>
    <property type="match status" value="1"/>
</dbReference>
<keyword evidence="2" id="KW-0804">Transcription</keyword>
<evidence type="ECO:0000256" key="2">
    <source>
        <dbReference type="ARBA" id="ARBA00023163"/>
    </source>
</evidence>
<organism evidence="4 5">
    <name type="scientific">Gossypium arboreum</name>
    <name type="common">Tree cotton</name>
    <name type="synonym">Gossypium nanking</name>
    <dbReference type="NCBI Taxonomy" id="29729"/>
    <lineage>
        <taxon>Eukaryota</taxon>
        <taxon>Viridiplantae</taxon>
        <taxon>Streptophyta</taxon>
        <taxon>Embryophyta</taxon>
        <taxon>Tracheophyta</taxon>
        <taxon>Spermatophyta</taxon>
        <taxon>Magnoliopsida</taxon>
        <taxon>eudicotyledons</taxon>
        <taxon>Gunneridae</taxon>
        <taxon>Pentapetalae</taxon>
        <taxon>rosids</taxon>
        <taxon>malvids</taxon>
        <taxon>Malvales</taxon>
        <taxon>Malvaceae</taxon>
        <taxon>Malvoideae</taxon>
        <taxon>Gossypium</taxon>
    </lineage>
</organism>
<protein>
    <submittedName>
        <fullName evidence="4">Uncharacterized protein</fullName>
    </submittedName>
</protein>
<reference evidence="4 5" key="1">
    <citation type="submission" date="2023-03" db="EMBL/GenBank/DDBJ databases">
        <title>WGS of Gossypium arboreum.</title>
        <authorList>
            <person name="Yu D."/>
        </authorList>
    </citation>
    <scope>NUCLEOTIDE SEQUENCE [LARGE SCALE GENOMIC DNA]</scope>
    <source>
        <tissue evidence="4">Leaf</tissue>
    </source>
</reference>
<evidence type="ECO:0000256" key="1">
    <source>
        <dbReference type="ARBA" id="ARBA00023015"/>
    </source>
</evidence>
<comment type="caution">
    <text evidence="4">The sequence shown here is derived from an EMBL/GenBank/DDBJ whole genome shotgun (WGS) entry which is preliminary data.</text>
</comment>
<comment type="caution">
    <text evidence="3">Lacks conserved residue(s) required for the propagation of feature annotation.</text>
</comment>
<feature type="region of interest" description="SAW" evidence="3">
    <location>
        <begin position="53"/>
        <end position="128"/>
    </location>
</feature>
<keyword evidence="1" id="KW-0805">Transcription regulation</keyword>
<evidence type="ECO:0000256" key="3">
    <source>
        <dbReference type="PROSITE-ProRule" id="PRU01191"/>
    </source>
</evidence>
<dbReference type="EMBL" id="JARKNE010000009">
    <property type="protein sequence ID" value="KAK5804534.1"/>
    <property type="molecule type" value="Genomic_DNA"/>
</dbReference>
<dbReference type="PANTHER" id="PTHR31636">
    <property type="entry name" value="OSJNBA0084A10.13 PROTEIN-RELATED"/>
    <property type="match status" value="1"/>
</dbReference>
<evidence type="ECO:0000313" key="5">
    <source>
        <dbReference type="Proteomes" id="UP001358586"/>
    </source>
</evidence>
<proteinExistence type="inferred from homology"/>
<name>A0ABR0NVM0_GOSAR</name>
<accession>A0ABR0NVM0</accession>
<evidence type="ECO:0000313" key="4">
    <source>
        <dbReference type="EMBL" id="KAK5804534.1"/>
    </source>
</evidence>
<sequence length="128" mass="14417">MNTNMTPFVLWVGEASAYYGALFDSIESSVPREKSERVMVEEGLCRKTANSVSCEGRERVKRCKIFGKWRARMTMAGFELKPLSESVAESMRTRLNSGNRVNLRFTMKEENGGICFGWMGRTLTVASA</sequence>
<dbReference type="PROSITE" id="PS50985">
    <property type="entry name" value="GRAS"/>
    <property type="match status" value="1"/>
</dbReference>
<dbReference type="InterPro" id="IPR005202">
    <property type="entry name" value="TF_GRAS"/>
</dbReference>
<gene>
    <name evidence="4" type="ORF">PVK06_032185</name>
</gene>
<keyword evidence="5" id="KW-1185">Reference proteome</keyword>
<comment type="similarity">
    <text evidence="3">Belongs to the GRAS family.</text>
</comment>
<dbReference type="Proteomes" id="UP001358586">
    <property type="component" value="Chromosome 9"/>
</dbReference>